<sequence>MSLVTLLTRSSWPVTTSFSGINGNRVHGFITRSSTINFRSFSQTCIFRATHYETLGVSQNATKGQIKLSKRYHPDVSPDTKEKFVAVSEAYGVLHDDRARRTYDRTLVGSVAHENPSGSSWAHDTLHRRPRATHAWESPRRHRAHQHGSHQHPQAHARTSSGGYTHASPHARRATGGGGYSHIPRQDPNSPLSRLERESAVWRVVTVFGLLWVVVSLSGLTVHAGKH</sequence>
<gene>
    <name evidence="4" type="ORF">AG1IA_05139</name>
</gene>
<organism evidence="4 5">
    <name type="scientific">Thanatephorus cucumeris (strain AG1-IA)</name>
    <name type="common">Rice sheath blight fungus</name>
    <name type="synonym">Rhizoctonia solani</name>
    <dbReference type="NCBI Taxonomy" id="983506"/>
    <lineage>
        <taxon>Eukaryota</taxon>
        <taxon>Fungi</taxon>
        <taxon>Dikarya</taxon>
        <taxon>Basidiomycota</taxon>
        <taxon>Agaricomycotina</taxon>
        <taxon>Agaricomycetes</taxon>
        <taxon>Cantharellales</taxon>
        <taxon>Ceratobasidiaceae</taxon>
        <taxon>Rhizoctonia</taxon>
        <taxon>Rhizoctonia solani AG-1</taxon>
    </lineage>
</organism>
<evidence type="ECO:0000256" key="1">
    <source>
        <dbReference type="SAM" id="MobiDB-lite"/>
    </source>
</evidence>
<comment type="caution">
    <text evidence="4">The sequence shown here is derived from an EMBL/GenBank/DDBJ whole genome shotgun (WGS) entry which is preliminary data.</text>
</comment>
<dbReference type="PRINTS" id="PR00625">
    <property type="entry name" value="JDOMAIN"/>
</dbReference>
<dbReference type="Proteomes" id="UP000011668">
    <property type="component" value="Unassembled WGS sequence"/>
</dbReference>
<dbReference type="Gene3D" id="1.10.287.110">
    <property type="entry name" value="DnaJ domain"/>
    <property type="match status" value="1"/>
</dbReference>
<dbReference type="HOGENOM" id="CLU_084536_1_0_1"/>
<feature type="compositionally biased region" description="Basic residues" evidence="1">
    <location>
        <begin position="140"/>
        <end position="155"/>
    </location>
</feature>
<accession>L8WS90</accession>
<evidence type="ECO:0000313" key="4">
    <source>
        <dbReference type="EMBL" id="ELU40830.1"/>
    </source>
</evidence>
<feature type="transmembrane region" description="Helical" evidence="2">
    <location>
        <begin position="200"/>
        <end position="222"/>
    </location>
</feature>
<dbReference type="PANTHER" id="PTHR44825:SF1">
    <property type="entry name" value="DNAJ HOMOLOG SUBFAMILY C MEMBER 4"/>
    <property type="match status" value="1"/>
</dbReference>
<dbReference type="Pfam" id="PF00226">
    <property type="entry name" value="DnaJ"/>
    <property type="match status" value="1"/>
</dbReference>
<dbReference type="InterPro" id="IPR036869">
    <property type="entry name" value="J_dom_sf"/>
</dbReference>
<proteinExistence type="predicted"/>
<feature type="domain" description="J" evidence="3">
    <location>
        <begin position="50"/>
        <end position="107"/>
    </location>
</feature>
<feature type="region of interest" description="Disordered" evidence="1">
    <location>
        <begin position="111"/>
        <end position="192"/>
    </location>
</feature>
<dbReference type="SUPFAM" id="SSF46565">
    <property type="entry name" value="Chaperone J-domain"/>
    <property type="match status" value="1"/>
</dbReference>
<keyword evidence="2" id="KW-0472">Membrane</keyword>
<protein>
    <submittedName>
        <fullName evidence="4">DnaJ domain-containing protein</fullName>
    </submittedName>
</protein>
<evidence type="ECO:0000313" key="5">
    <source>
        <dbReference type="Proteomes" id="UP000011668"/>
    </source>
</evidence>
<keyword evidence="5" id="KW-1185">Reference proteome</keyword>
<dbReference type="CDD" id="cd06257">
    <property type="entry name" value="DnaJ"/>
    <property type="match status" value="1"/>
</dbReference>
<dbReference type="AlphaFoldDB" id="L8WS90"/>
<dbReference type="InterPro" id="IPR052763">
    <property type="entry name" value="DnaJ_C4"/>
</dbReference>
<keyword evidence="2" id="KW-0812">Transmembrane</keyword>
<dbReference type="EMBL" id="AFRT01001315">
    <property type="protein sequence ID" value="ELU40830.1"/>
    <property type="molecule type" value="Genomic_DNA"/>
</dbReference>
<name>L8WS90_THACA</name>
<dbReference type="OrthoDB" id="445556at2759"/>
<dbReference type="STRING" id="983506.L8WS90"/>
<dbReference type="InterPro" id="IPR001623">
    <property type="entry name" value="DnaJ_domain"/>
</dbReference>
<reference evidence="4 5" key="1">
    <citation type="journal article" date="2013" name="Nat. Commun.">
        <title>The evolution and pathogenic mechanisms of the rice sheath blight pathogen.</title>
        <authorList>
            <person name="Zheng A."/>
            <person name="Lin R."/>
            <person name="Xu L."/>
            <person name="Qin P."/>
            <person name="Tang C."/>
            <person name="Ai P."/>
            <person name="Zhang D."/>
            <person name="Liu Y."/>
            <person name="Sun Z."/>
            <person name="Feng H."/>
            <person name="Wang Y."/>
            <person name="Chen Y."/>
            <person name="Liang X."/>
            <person name="Fu R."/>
            <person name="Li Q."/>
            <person name="Zhang J."/>
            <person name="Yu X."/>
            <person name="Xie Z."/>
            <person name="Ding L."/>
            <person name="Guan P."/>
            <person name="Tang J."/>
            <person name="Liang Y."/>
            <person name="Wang S."/>
            <person name="Deng Q."/>
            <person name="Li S."/>
            <person name="Zhu J."/>
            <person name="Wang L."/>
            <person name="Liu H."/>
            <person name="Li P."/>
        </authorList>
    </citation>
    <scope>NUCLEOTIDE SEQUENCE [LARGE SCALE GENOMIC DNA]</scope>
    <source>
        <strain evidence="5">AG-1 IA</strain>
    </source>
</reference>
<dbReference type="OMA" id="THAWENT"/>
<dbReference type="PROSITE" id="PS50076">
    <property type="entry name" value="DNAJ_2"/>
    <property type="match status" value="1"/>
</dbReference>
<evidence type="ECO:0000256" key="2">
    <source>
        <dbReference type="SAM" id="Phobius"/>
    </source>
</evidence>
<evidence type="ECO:0000259" key="3">
    <source>
        <dbReference type="PROSITE" id="PS50076"/>
    </source>
</evidence>
<keyword evidence="2" id="KW-1133">Transmembrane helix</keyword>
<dbReference type="SMART" id="SM00271">
    <property type="entry name" value="DnaJ"/>
    <property type="match status" value="1"/>
</dbReference>
<dbReference type="PANTHER" id="PTHR44825">
    <property type="match status" value="1"/>
</dbReference>